<protein>
    <submittedName>
        <fullName evidence="6">Murein DD-endopeptidase MepM/ murein hydrolase activator NlpD</fullName>
    </submittedName>
</protein>
<evidence type="ECO:0000313" key="6">
    <source>
        <dbReference type="EMBL" id="PTM58610.1"/>
    </source>
</evidence>
<evidence type="ECO:0000313" key="7">
    <source>
        <dbReference type="Proteomes" id="UP000241639"/>
    </source>
</evidence>
<keyword evidence="3" id="KW-0472">Membrane</keyword>
<dbReference type="PANTHER" id="PTHR21666">
    <property type="entry name" value="PEPTIDASE-RELATED"/>
    <property type="match status" value="1"/>
</dbReference>
<organism evidence="6 7">
    <name type="scientific">Desmospora activa DSM 45169</name>
    <dbReference type="NCBI Taxonomy" id="1121389"/>
    <lineage>
        <taxon>Bacteria</taxon>
        <taxon>Bacillati</taxon>
        <taxon>Bacillota</taxon>
        <taxon>Bacilli</taxon>
        <taxon>Bacillales</taxon>
        <taxon>Thermoactinomycetaceae</taxon>
        <taxon>Desmospora</taxon>
    </lineage>
</organism>
<dbReference type="InterPro" id="IPR057309">
    <property type="entry name" value="PcsB_CC"/>
</dbReference>
<keyword evidence="6" id="KW-0378">Hydrolase</keyword>
<evidence type="ECO:0000256" key="1">
    <source>
        <dbReference type="ARBA" id="ARBA00022729"/>
    </source>
</evidence>
<feature type="domain" description="M23ase beta-sheet core" evidence="4">
    <location>
        <begin position="256"/>
        <end position="354"/>
    </location>
</feature>
<accession>A0A2T4Z9P3</accession>
<feature type="transmembrane region" description="Helical" evidence="3">
    <location>
        <begin position="12"/>
        <end position="30"/>
    </location>
</feature>
<dbReference type="CDD" id="cd12797">
    <property type="entry name" value="M23_peptidase"/>
    <property type="match status" value="1"/>
</dbReference>
<proteinExistence type="predicted"/>
<sequence length="360" mass="41111">MNIWKLPGEGRLFRATVIVVTSFALAFSLWPAELSFANKEDDLNKQLDDIKDKRGETEKGIQELQKEIEEKKSVLSELEQKADKTLQELDKAEEDLEKAQETLEKYNGQFKNSVRNMYWYGDTRMEKLLAAKSLNEFLTRLEFMRLLVKRDYDVVSKYYKEKEKVQKERDKIKKLSDKQKKEAAKAKKVYDELVTEMKKNESALAQLDNQEKITKQELAELRLDHIRAGNFAYTGPLRYPVNGRITSPYGYRGSEFHTGVDWAAPVGTPMYSAADGKVVRSQTCGCGYGYYIMIDHGGGIFTLYAHMWASSVRVRTGDVVRKGQQIAAVGNNGRSTGPHLHFEVHRGIQNHVNPMGYFGG</sequence>
<gene>
    <name evidence="6" type="ORF">C8J48_1195</name>
</gene>
<dbReference type="GO" id="GO:0004222">
    <property type="term" value="F:metalloendopeptidase activity"/>
    <property type="evidence" value="ECO:0007669"/>
    <property type="project" value="TreeGrafter"/>
</dbReference>
<dbReference type="EMBL" id="PZZP01000001">
    <property type="protein sequence ID" value="PTM58610.1"/>
    <property type="molecule type" value="Genomic_DNA"/>
</dbReference>
<keyword evidence="7" id="KW-1185">Reference proteome</keyword>
<evidence type="ECO:0000259" key="4">
    <source>
        <dbReference type="Pfam" id="PF01551"/>
    </source>
</evidence>
<feature type="domain" description="Peptidoglycan hydrolase PcsB coiled-coil" evidence="5">
    <location>
        <begin position="97"/>
        <end position="167"/>
    </location>
</feature>
<keyword evidence="3" id="KW-0812">Transmembrane</keyword>
<evidence type="ECO:0000259" key="5">
    <source>
        <dbReference type="Pfam" id="PF24568"/>
    </source>
</evidence>
<dbReference type="SUPFAM" id="SSF51261">
    <property type="entry name" value="Duplicated hybrid motif"/>
    <property type="match status" value="1"/>
</dbReference>
<evidence type="ECO:0000256" key="2">
    <source>
        <dbReference type="SAM" id="Coils"/>
    </source>
</evidence>
<feature type="coiled-coil region" evidence="2">
    <location>
        <begin position="155"/>
        <end position="224"/>
    </location>
</feature>
<dbReference type="AlphaFoldDB" id="A0A2T4Z9P3"/>
<comment type="caution">
    <text evidence="6">The sequence shown here is derived from an EMBL/GenBank/DDBJ whole genome shotgun (WGS) entry which is preliminary data.</text>
</comment>
<dbReference type="PANTHER" id="PTHR21666:SF270">
    <property type="entry name" value="MUREIN HYDROLASE ACTIVATOR ENVC"/>
    <property type="match status" value="1"/>
</dbReference>
<feature type="coiled-coil region" evidence="2">
    <location>
        <begin position="47"/>
        <end position="116"/>
    </location>
</feature>
<dbReference type="Proteomes" id="UP000241639">
    <property type="component" value="Unassembled WGS sequence"/>
</dbReference>
<dbReference type="RefSeq" id="WP_170105203.1">
    <property type="nucleotide sequence ID" value="NZ_PZZP01000001.1"/>
</dbReference>
<dbReference type="Gene3D" id="2.70.70.10">
    <property type="entry name" value="Glucose Permease (Domain IIA)"/>
    <property type="match status" value="1"/>
</dbReference>
<dbReference type="Gene3D" id="6.10.250.3150">
    <property type="match status" value="1"/>
</dbReference>
<dbReference type="InterPro" id="IPR016047">
    <property type="entry name" value="M23ase_b-sheet_dom"/>
</dbReference>
<dbReference type="Pfam" id="PF01551">
    <property type="entry name" value="Peptidase_M23"/>
    <property type="match status" value="1"/>
</dbReference>
<dbReference type="Pfam" id="PF24568">
    <property type="entry name" value="CC_PcsB"/>
    <property type="match status" value="1"/>
</dbReference>
<evidence type="ECO:0000256" key="3">
    <source>
        <dbReference type="SAM" id="Phobius"/>
    </source>
</evidence>
<keyword evidence="2" id="KW-0175">Coiled coil</keyword>
<reference evidence="6 7" key="1">
    <citation type="submission" date="2018-04" db="EMBL/GenBank/DDBJ databases">
        <title>Genomic Encyclopedia of Archaeal and Bacterial Type Strains, Phase II (KMG-II): from individual species to whole genera.</title>
        <authorList>
            <person name="Goeker M."/>
        </authorList>
    </citation>
    <scope>NUCLEOTIDE SEQUENCE [LARGE SCALE GENOMIC DNA]</scope>
    <source>
        <strain evidence="6 7">DSM 45169</strain>
    </source>
</reference>
<dbReference type="InterPro" id="IPR011055">
    <property type="entry name" value="Dup_hybrid_motif"/>
</dbReference>
<keyword evidence="3" id="KW-1133">Transmembrane helix</keyword>
<name>A0A2T4Z9P3_9BACL</name>
<dbReference type="InterPro" id="IPR050570">
    <property type="entry name" value="Cell_wall_metabolism_enzyme"/>
</dbReference>
<keyword evidence="1" id="KW-0732">Signal</keyword>